<accession>A0A8S9WPQ2</accession>
<dbReference type="AlphaFoldDB" id="A0A8S9WPQ2"/>
<comment type="caution">
    <text evidence="1">The sequence shown here is derived from an EMBL/GenBank/DDBJ whole genome shotgun (WGS) entry which is preliminary data.</text>
</comment>
<protein>
    <recommendedName>
        <fullName evidence="3">DDE-1 domain-containing protein</fullName>
    </recommendedName>
</protein>
<dbReference type="OrthoDB" id="8194752at2759"/>
<evidence type="ECO:0008006" key="3">
    <source>
        <dbReference type="Google" id="ProtNLM"/>
    </source>
</evidence>
<organism evidence="1 2">
    <name type="scientific">Apolygus lucorum</name>
    <name type="common">Small green plant bug</name>
    <name type="synonym">Lygocoris lucorum</name>
    <dbReference type="NCBI Taxonomy" id="248454"/>
    <lineage>
        <taxon>Eukaryota</taxon>
        <taxon>Metazoa</taxon>
        <taxon>Ecdysozoa</taxon>
        <taxon>Arthropoda</taxon>
        <taxon>Hexapoda</taxon>
        <taxon>Insecta</taxon>
        <taxon>Pterygota</taxon>
        <taxon>Neoptera</taxon>
        <taxon>Paraneoptera</taxon>
        <taxon>Hemiptera</taxon>
        <taxon>Heteroptera</taxon>
        <taxon>Panheteroptera</taxon>
        <taxon>Cimicomorpha</taxon>
        <taxon>Miridae</taxon>
        <taxon>Mirini</taxon>
        <taxon>Apolygus</taxon>
    </lineage>
</organism>
<name>A0A8S9WPQ2_APOLU</name>
<dbReference type="EMBL" id="WIXP02000016">
    <property type="protein sequence ID" value="KAF6198623.1"/>
    <property type="molecule type" value="Genomic_DNA"/>
</dbReference>
<reference evidence="1" key="1">
    <citation type="journal article" date="2021" name="Mol. Ecol. Resour.">
        <title>Apolygus lucorum genome provides insights into omnivorousness and mesophyll feeding.</title>
        <authorList>
            <person name="Liu Y."/>
            <person name="Liu H."/>
            <person name="Wang H."/>
            <person name="Huang T."/>
            <person name="Liu B."/>
            <person name="Yang B."/>
            <person name="Yin L."/>
            <person name="Li B."/>
            <person name="Zhang Y."/>
            <person name="Zhang S."/>
            <person name="Jiang F."/>
            <person name="Zhang X."/>
            <person name="Ren Y."/>
            <person name="Wang B."/>
            <person name="Wang S."/>
            <person name="Lu Y."/>
            <person name="Wu K."/>
            <person name="Fan W."/>
            <person name="Wang G."/>
        </authorList>
    </citation>
    <scope>NUCLEOTIDE SEQUENCE</scope>
    <source>
        <strain evidence="1">12Hb</strain>
    </source>
</reference>
<evidence type="ECO:0000313" key="1">
    <source>
        <dbReference type="EMBL" id="KAF6198623.1"/>
    </source>
</evidence>
<dbReference type="Proteomes" id="UP000466442">
    <property type="component" value="Linkage Group LG16"/>
</dbReference>
<gene>
    <name evidence="1" type="ORF">GE061_008375</name>
</gene>
<evidence type="ECO:0000313" key="2">
    <source>
        <dbReference type="Proteomes" id="UP000466442"/>
    </source>
</evidence>
<proteinExistence type="predicted"/>
<sequence length="193" mass="21795">MQVSSFLICGDTNSTCWKEYDMLKCVYDIAASVGEIRKPTLSACWKKLLPHLLADVEDCHSTTEAIDAAINVAHAIGKEGFFDLTAEDIQEMTDDPTEGLTEEQLIELIDQDEHAELDEEEPKKKMNLQTVNNLLSNLEEAINIAIDEDPDLDRAVQFRDQIRLASLQYRDLQTTLTVGAQQKRITSYFSKIN</sequence>
<keyword evidence="2" id="KW-1185">Reference proteome</keyword>